<keyword evidence="4 6" id="KW-1133">Transmembrane helix</keyword>
<dbReference type="Pfam" id="PF10270">
    <property type="entry name" value="MMgT"/>
    <property type="match status" value="1"/>
</dbReference>
<feature type="signal peptide" evidence="7">
    <location>
        <begin position="1"/>
        <end position="19"/>
    </location>
</feature>
<dbReference type="OMA" id="ISCGLDC"/>
<feature type="transmembrane region" description="Helical" evidence="6">
    <location>
        <begin position="46"/>
        <end position="64"/>
    </location>
</feature>
<dbReference type="GO" id="GO:0012505">
    <property type="term" value="C:endomembrane system"/>
    <property type="evidence" value="ECO:0007669"/>
    <property type="project" value="UniProtKB-SubCell"/>
</dbReference>
<dbReference type="PANTHER" id="PTHR44666">
    <property type="entry name" value="WD REPEAT-CONTAINING PROTEIN 53"/>
    <property type="match status" value="1"/>
</dbReference>
<dbReference type="OrthoDB" id="2161379at2759"/>
<dbReference type="CTD" id="36340067"/>
<dbReference type="AlphaFoldDB" id="W6UI10"/>
<sequence length="465" mass="50963">MVELGRCLVIFGLVTLVHAAYSAIQHRTYLKLTGVHFDYLPPDIFWQTIIGLVITIAGVVRVAGDFSLISTTTDPLLGIRLGIDHLSTPLATAHHLLLNFVRQSNKQMVVLTCLSGPDTVSCLSFSNKLLARGFENGSIHLSPPNNCTFLTVLSPSSEPCTAIAFAGDDSDVFYSSYGGNIVFWDLRNYETPVNVWKVSVDEINCIDVDIQDECLATADDVGVVSLVSSLTGEVTRVFQDHDNICSAVRFRPFWQDQLISCGLDCRLVVRDWKAIGHRCRTLEMADLVDPRRYVSLLDTYLNEGEAPCRRRGNRKTGWGTASFLIASSLTPEEVRQMMATRALGPGFPFNPPMIHSLGCDESGDYVAVGLGNGTVEVFQGDRNLRHVKSLLGHRRSVAALLPIGNSHLLSGGDDCCFFLWEMSCGGVGQRFVHSEKIGALAGRELSRIFVADNTSDVKVMDLTCA</sequence>
<proteinExistence type="inferred from homology"/>
<dbReference type="PANTHER" id="PTHR44666:SF1">
    <property type="entry name" value="WD REPEAT-CONTAINING PROTEIN 53"/>
    <property type="match status" value="1"/>
</dbReference>
<comment type="subcellular location">
    <subcellularLocation>
        <location evidence="1">Endomembrane system</location>
        <topology evidence="1">Multi-pass membrane protein</topology>
    </subcellularLocation>
</comment>
<protein>
    <submittedName>
        <fullName evidence="8">WD repeat-containing protein 53</fullName>
    </submittedName>
</protein>
<dbReference type="GeneID" id="36340067"/>
<dbReference type="InterPro" id="IPR018937">
    <property type="entry name" value="MMgT"/>
</dbReference>
<dbReference type="Gene3D" id="2.130.10.10">
    <property type="entry name" value="YVTN repeat-like/Quinoprotein amine dehydrogenase"/>
    <property type="match status" value="2"/>
</dbReference>
<dbReference type="InterPro" id="IPR036322">
    <property type="entry name" value="WD40_repeat_dom_sf"/>
</dbReference>
<reference evidence="8 9" key="1">
    <citation type="journal article" date="2013" name="Nat. Genet.">
        <title>The genome of the hydatid tapeworm Echinococcus granulosus.</title>
        <authorList>
            <person name="Zheng H."/>
            <person name="Zhang W."/>
            <person name="Zhang L."/>
            <person name="Zhang Z."/>
            <person name="Li J."/>
            <person name="Lu G."/>
            <person name="Zhu Y."/>
            <person name="Wang Y."/>
            <person name="Huang Y."/>
            <person name="Liu J."/>
            <person name="Kang H."/>
            <person name="Chen J."/>
            <person name="Wang L."/>
            <person name="Chen A."/>
            <person name="Yu S."/>
            <person name="Gao Z."/>
            <person name="Jin L."/>
            <person name="Gu W."/>
            <person name="Wang Z."/>
            <person name="Zhao L."/>
            <person name="Shi B."/>
            <person name="Wen H."/>
            <person name="Lin R."/>
            <person name="Jones M.K."/>
            <person name="Brejova B."/>
            <person name="Vinar T."/>
            <person name="Zhao G."/>
            <person name="McManus D.P."/>
            <person name="Chen Z."/>
            <person name="Zhou Y."/>
            <person name="Wang S."/>
        </authorList>
    </citation>
    <scope>NUCLEOTIDE SEQUENCE [LARGE SCALE GENOMIC DNA]</scope>
</reference>
<organism evidence="8 9">
    <name type="scientific">Echinococcus granulosus</name>
    <name type="common">Hydatid tapeworm</name>
    <dbReference type="NCBI Taxonomy" id="6210"/>
    <lineage>
        <taxon>Eukaryota</taxon>
        <taxon>Metazoa</taxon>
        <taxon>Spiralia</taxon>
        <taxon>Lophotrochozoa</taxon>
        <taxon>Platyhelminthes</taxon>
        <taxon>Cestoda</taxon>
        <taxon>Eucestoda</taxon>
        <taxon>Cyclophyllidea</taxon>
        <taxon>Taeniidae</taxon>
        <taxon>Echinococcus</taxon>
        <taxon>Echinococcus granulosus group</taxon>
    </lineage>
</organism>
<evidence type="ECO:0000256" key="4">
    <source>
        <dbReference type="ARBA" id="ARBA00022989"/>
    </source>
</evidence>
<dbReference type="RefSeq" id="XP_024351922.1">
    <property type="nucleotide sequence ID" value="XM_024493601.1"/>
</dbReference>
<dbReference type="Proteomes" id="UP000019149">
    <property type="component" value="Unassembled WGS sequence"/>
</dbReference>
<evidence type="ECO:0000313" key="8">
    <source>
        <dbReference type="EMBL" id="EUB60726.1"/>
    </source>
</evidence>
<dbReference type="EMBL" id="APAU02000027">
    <property type="protein sequence ID" value="EUB60726.1"/>
    <property type="molecule type" value="Genomic_DNA"/>
</dbReference>
<feature type="chain" id="PRO_5004884826" evidence="7">
    <location>
        <begin position="20"/>
        <end position="465"/>
    </location>
</feature>
<evidence type="ECO:0000313" key="9">
    <source>
        <dbReference type="Proteomes" id="UP000019149"/>
    </source>
</evidence>
<evidence type="ECO:0000256" key="7">
    <source>
        <dbReference type="SAM" id="SignalP"/>
    </source>
</evidence>
<comment type="similarity">
    <text evidence="2">Belongs to the membrane magnesium transporter (TC 1.A.67) family.</text>
</comment>
<keyword evidence="5 6" id="KW-0472">Membrane</keyword>
<dbReference type="SMART" id="SM00320">
    <property type="entry name" value="WD40"/>
    <property type="match status" value="5"/>
</dbReference>
<dbReference type="SUPFAM" id="SSF50978">
    <property type="entry name" value="WD40 repeat-like"/>
    <property type="match status" value="1"/>
</dbReference>
<evidence type="ECO:0000256" key="1">
    <source>
        <dbReference type="ARBA" id="ARBA00004127"/>
    </source>
</evidence>
<dbReference type="KEGG" id="egl:EGR_04352"/>
<accession>W6UI10</accession>
<evidence type="ECO:0000256" key="6">
    <source>
        <dbReference type="SAM" id="Phobius"/>
    </source>
</evidence>
<evidence type="ECO:0000256" key="3">
    <source>
        <dbReference type="ARBA" id="ARBA00022692"/>
    </source>
</evidence>
<keyword evidence="9" id="KW-1185">Reference proteome</keyword>
<evidence type="ECO:0000256" key="2">
    <source>
        <dbReference type="ARBA" id="ARBA00006109"/>
    </source>
</evidence>
<gene>
    <name evidence="8" type="ORF">EGR_04352</name>
</gene>
<dbReference type="InterPro" id="IPR042453">
    <property type="entry name" value="WDR53"/>
</dbReference>
<keyword evidence="7" id="KW-0732">Signal</keyword>
<dbReference type="Pfam" id="PF00400">
    <property type="entry name" value="WD40"/>
    <property type="match status" value="1"/>
</dbReference>
<keyword evidence="3 6" id="KW-0812">Transmembrane</keyword>
<dbReference type="STRING" id="6210.W6UI10"/>
<comment type="caution">
    <text evidence="8">The sequence shown here is derived from an EMBL/GenBank/DDBJ whole genome shotgun (WGS) entry which is preliminary data.</text>
</comment>
<name>W6UI10_ECHGR</name>
<dbReference type="InterPro" id="IPR015943">
    <property type="entry name" value="WD40/YVTN_repeat-like_dom_sf"/>
</dbReference>
<dbReference type="InterPro" id="IPR001680">
    <property type="entry name" value="WD40_rpt"/>
</dbReference>
<evidence type="ECO:0000256" key="5">
    <source>
        <dbReference type="ARBA" id="ARBA00023136"/>
    </source>
</evidence>